<dbReference type="AlphaFoldDB" id="A0AAV7X3H0"/>
<proteinExistence type="predicted"/>
<dbReference type="Proteomes" id="UP001075354">
    <property type="component" value="Unassembled WGS sequence"/>
</dbReference>
<organism evidence="1 2">
    <name type="scientific">Megalurothrips usitatus</name>
    <name type="common">bean blossom thrips</name>
    <dbReference type="NCBI Taxonomy" id="439358"/>
    <lineage>
        <taxon>Eukaryota</taxon>
        <taxon>Metazoa</taxon>
        <taxon>Ecdysozoa</taxon>
        <taxon>Arthropoda</taxon>
        <taxon>Hexapoda</taxon>
        <taxon>Insecta</taxon>
        <taxon>Pterygota</taxon>
        <taxon>Neoptera</taxon>
        <taxon>Paraneoptera</taxon>
        <taxon>Thysanoptera</taxon>
        <taxon>Terebrantia</taxon>
        <taxon>Thripoidea</taxon>
        <taxon>Thripidae</taxon>
        <taxon>Megalurothrips</taxon>
    </lineage>
</organism>
<keyword evidence="2" id="KW-1185">Reference proteome</keyword>
<dbReference type="EMBL" id="JAPTSV010000570">
    <property type="protein sequence ID" value="KAJ1519182.1"/>
    <property type="molecule type" value="Genomic_DNA"/>
</dbReference>
<accession>A0AAV7X3H0</accession>
<name>A0AAV7X3H0_9NEOP</name>
<comment type="caution">
    <text evidence="1">The sequence shown here is derived from an EMBL/GenBank/DDBJ whole genome shotgun (WGS) entry which is preliminary data.</text>
</comment>
<evidence type="ECO:0000313" key="2">
    <source>
        <dbReference type="Proteomes" id="UP001075354"/>
    </source>
</evidence>
<sequence>MLLLLDVAMFQCARECADRQVLLDVRSRSSQIVETMRYPCAGECFSVLPHQEGALQHT</sequence>
<protein>
    <submittedName>
        <fullName evidence="1">Uncharacterized protein</fullName>
    </submittedName>
</protein>
<gene>
    <name evidence="1" type="ORF">ONE63_011212</name>
</gene>
<evidence type="ECO:0000313" key="1">
    <source>
        <dbReference type="EMBL" id="KAJ1519182.1"/>
    </source>
</evidence>
<reference evidence="1" key="1">
    <citation type="submission" date="2022-12" db="EMBL/GenBank/DDBJ databases">
        <title>Chromosome-level genome assembly of the bean flower thrips Megalurothrips usitatus.</title>
        <authorList>
            <person name="Ma L."/>
            <person name="Liu Q."/>
            <person name="Li H."/>
            <person name="Cai W."/>
        </authorList>
    </citation>
    <scope>NUCLEOTIDE SEQUENCE</scope>
    <source>
        <strain evidence="1">Cailab_2022a</strain>
    </source>
</reference>